<name>A0AAE6MGM2_9SPHI</name>
<protein>
    <submittedName>
        <fullName evidence="3">Tetratricopeptide repeat protein</fullName>
    </submittedName>
</protein>
<dbReference type="Gene3D" id="1.25.40.10">
    <property type="entry name" value="Tetratricopeptide repeat domain"/>
    <property type="match status" value="1"/>
</dbReference>
<keyword evidence="6" id="KW-1185">Reference proteome</keyword>
<dbReference type="EMBL" id="CP043451">
    <property type="protein sequence ID" value="QEM02705.1"/>
    <property type="molecule type" value="Genomic_DNA"/>
</dbReference>
<feature type="signal peptide" evidence="2">
    <location>
        <begin position="1"/>
        <end position="19"/>
    </location>
</feature>
<keyword evidence="1" id="KW-0472">Membrane</keyword>
<dbReference type="Proteomes" id="UP000250557">
    <property type="component" value="Chromosome"/>
</dbReference>
<keyword evidence="2" id="KW-0732">Signal</keyword>
<dbReference type="Proteomes" id="UP000663940">
    <property type="component" value="Chromosome"/>
</dbReference>
<accession>A0AAE6MGM2</accession>
<sequence length="540" mass="61259">MKKCHLFILLLFFAKPAPAQTSDFDELPLPVLREKLSLSANDTNKVKLQLALGHLMFLKATSGEKDIDSAGSFSAQAAALSHKLNYEFGIINAMLLSTETCYHRGKKEEGLAIAKTALSFSKTRRNSNGEGRSYHLIAQYYTPADSVSLRNRIFYMNQAIAAFRKNRNNLWLSYLLTQNADLLAQAGRTTEGLKLLFEALNLGKAVSRRTVEGIYWNIGRISIRIGDHTNALKYNLLALKTAHEVNDTTMQAVWIKHLIASTYIKAEDYERAIPYSIEALATAKRYHEADFVNTESSALAFEYTHTNRLSKALSILKEMKSKAGSDPDKLSVSVAFLNTLIYAKQLSQAGRYAQEVKKLLLGIPSDNNTGRIDAYNALASYYSEINHFKQAYHYAELYAVMAHKFNHMEDITVDEGRYYKLVKLNRNTKSVIGQFFKEQEIRDSAYNKVKAYQIFLLDMENESLEKNRHIDSLTMDAQLKAVKLKRNQLIQKVTFCGAVLLLIITGLIYSRYRLKQRSNALLTSQKEEIDHKIMSFNNCS</sequence>
<evidence type="ECO:0000313" key="3">
    <source>
        <dbReference type="EMBL" id="QEM02705.1"/>
    </source>
</evidence>
<reference evidence="3 5" key="1">
    <citation type="submission" date="2019-08" db="EMBL/GenBank/DDBJ databases">
        <title>Comparative genome analysis confer to the adaptation heavy metal polluted environment.</title>
        <authorList>
            <person name="Li Y."/>
        </authorList>
    </citation>
    <scope>NUCLEOTIDE SEQUENCE [LARGE SCALE GENOMIC DNA]</scope>
    <source>
        <strain evidence="3 5">P2</strain>
    </source>
</reference>
<evidence type="ECO:0000256" key="1">
    <source>
        <dbReference type="SAM" id="Phobius"/>
    </source>
</evidence>
<dbReference type="InterPro" id="IPR011990">
    <property type="entry name" value="TPR-like_helical_dom_sf"/>
</dbReference>
<keyword evidence="1" id="KW-0812">Transmembrane</keyword>
<evidence type="ECO:0000313" key="6">
    <source>
        <dbReference type="Proteomes" id="UP000663940"/>
    </source>
</evidence>
<reference evidence="4 6" key="2">
    <citation type="submission" date="2021-03" db="EMBL/GenBank/DDBJ databases">
        <title>Mucilaginibacter strains isolated from gold and copper mining confer multi heavy-metal resistance.</title>
        <authorList>
            <person name="Li Y."/>
        </authorList>
    </citation>
    <scope>NUCLEOTIDE SEQUENCE [LARGE SCALE GENOMIC DNA]</scope>
    <source>
        <strain evidence="4 6">P2-4</strain>
    </source>
</reference>
<feature type="transmembrane region" description="Helical" evidence="1">
    <location>
        <begin position="489"/>
        <end position="509"/>
    </location>
</feature>
<organism evidence="3 5">
    <name type="scientific">Mucilaginibacter rubeus</name>
    <dbReference type="NCBI Taxonomy" id="2027860"/>
    <lineage>
        <taxon>Bacteria</taxon>
        <taxon>Pseudomonadati</taxon>
        <taxon>Bacteroidota</taxon>
        <taxon>Sphingobacteriia</taxon>
        <taxon>Sphingobacteriales</taxon>
        <taxon>Sphingobacteriaceae</taxon>
        <taxon>Mucilaginibacter</taxon>
    </lineage>
</organism>
<dbReference type="EMBL" id="CP071880">
    <property type="protein sequence ID" value="QTE48549.1"/>
    <property type="molecule type" value="Genomic_DNA"/>
</dbReference>
<dbReference type="SUPFAM" id="SSF48452">
    <property type="entry name" value="TPR-like"/>
    <property type="match status" value="1"/>
</dbReference>
<proteinExistence type="predicted"/>
<dbReference type="AlphaFoldDB" id="A0AAE6MGM2"/>
<evidence type="ECO:0000313" key="4">
    <source>
        <dbReference type="EMBL" id="QTE48549.1"/>
    </source>
</evidence>
<feature type="chain" id="PRO_5041914528" evidence="2">
    <location>
        <begin position="20"/>
        <end position="540"/>
    </location>
</feature>
<dbReference type="RefSeq" id="WP_112653558.1">
    <property type="nucleotide sequence ID" value="NZ_CP043451.1"/>
</dbReference>
<keyword evidence="1" id="KW-1133">Transmembrane helix</keyword>
<evidence type="ECO:0000313" key="5">
    <source>
        <dbReference type="Proteomes" id="UP000250557"/>
    </source>
</evidence>
<evidence type="ECO:0000256" key="2">
    <source>
        <dbReference type="SAM" id="SignalP"/>
    </source>
</evidence>
<gene>
    <name evidence="3" type="ORF">DIU31_003930</name>
    <name evidence="4" type="ORF">J3L21_23810</name>
</gene>